<protein>
    <submittedName>
        <fullName evidence="1">Uncharacterized protein</fullName>
    </submittedName>
</protein>
<organism evidence="1 2">
    <name type="scientific">Thermochromatium tepidum ATCC 43061</name>
    <dbReference type="NCBI Taxonomy" id="316276"/>
    <lineage>
        <taxon>Bacteria</taxon>
        <taxon>Pseudomonadati</taxon>
        <taxon>Pseudomonadota</taxon>
        <taxon>Gammaproteobacteria</taxon>
        <taxon>Chromatiales</taxon>
        <taxon>Chromatiaceae</taxon>
        <taxon>Thermochromatium</taxon>
    </lineage>
</organism>
<name>A0A6I6EJ97_THETI</name>
<dbReference type="KEGG" id="ttp:E6P07_09495"/>
<dbReference type="OrthoDB" id="9076234at2"/>
<dbReference type="RefSeq" id="WP_153975381.1">
    <property type="nucleotide sequence ID" value="NZ_CP039268.1"/>
</dbReference>
<evidence type="ECO:0000313" key="2">
    <source>
        <dbReference type="Proteomes" id="UP000426424"/>
    </source>
</evidence>
<keyword evidence="2" id="KW-1185">Reference proteome</keyword>
<evidence type="ECO:0000313" key="1">
    <source>
        <dbReference type="EMBL" id="QGU33187.1"/>
    </source>
</evidence>
<proteinExistence type="predicted"/>
<dbReference type="Proteomes" id="UP000426424">
    <property type="component" value="Chromosome"/>
</dbReference>
<gene>
    <name evidence="1" type="ORF">E6P07_09495</name>
</gene>
<sequence>MTPAEIAAFETACAEVCDQVPVTQGPDALAQALQRILPRCDLREALVRGGWYRLGGVVTADGRRLADDLEHWVTETLARYDDDLAAMVESEADDSPFATRVLGKTHYWVARVGPEVTEFLQIELEELQEVISHRLFVPDVAPASLEDLIDPRPLPSPPIAVLGQPAYRLRRITLIREFLAAMREQRPEPQPIHRFVADWQRSSAERACDLANHWVFSLREHLDPYRQPIKHAIPVAALHGTAPRFAASDGARGLDLAEAIARFDRQIGYPMAWFFHLLTTKAVPQCVAATVVEDFADGFAYLPDRDLQIVRDWLHRPYVF</sequence>
<reference evidence="1 2" key="1">
    <citation type="submission" date="2019-12" db="EMBL/GenBank/DDBJ databases">
        <title>The complete genome of the thermophilic, anoxygenic phototrophic gammaproteobacterium Thermochromatium tepidum.</title>
        <authorList>
            <person name="Sattley W.M."/>
            <person name="Swingley W.D."/>
            <person name="Burchell B.M."/>
            <person name="Gurbani S.A."/>
            <person name="Kujawa C.M."/>
            <person name="Nuccio D.A."/>
            <person name="Schladweiler J."/>
            <person name="Shaffer K.N."/>
            <person name="Stokes L.M."/>
            <person name="Touchman J.W."/>
            <person name="Blankenship R.E."/>
            <person name="Madigan M.T."/>
        </authorList>
    </citation>
    <scope>NUCLEOTIDE SEQUENCE [LARGE SCALE GENOMIC DNA]</scope>
    <source>
        <strain evidence="1 2">ATCC 43061</strain>
    </source>
</reference>
<accession>A0A6I6EJ97</accession>
<dbReference type="EMBL" id="CP039268">
    <property type="protein sequence ID" value="QGU33187.1"/>
    <property type="molecule type" value="Genomic_DNA"/>
</dbReference>
<dbReference type="AlphaFoldDB" id="A0A6I6EJ97"/>